<protein>
    <submittedName>
        <fullName evidence="1">Uncharacterized protein</fullName>
    </submittedName>
</protein>
<name>A0A9D4QRY1_DREPO</name>
<evidence type="ECO:0000313" key="2">
    <source>
        <dbReference type="Proteomes" id="UP000828390"/>
    </source>
</evidence>
<dbReference type="Proteomes" id="UP000828390">
    <property type="component" value="Unassembled WGS sequence"/>
</dbReference>
<dbReference type="EMBL" id="JAIWYP010000004">
    <property type="protein sequence ID" value="KAH3840913.1"/>
    <property type="molecule type" value="Genomic_DNA"/>
</dbReference>
<gene>
    <name evidence="1" type="ORF">DPMN_114371</name>
</gene>
<proteinExistence type="predicted"/>
<reference evidence="1" key="2">
    <citation type="submission" date="2020-11" db="EMBL/GenBank/DDBJ databases">
        <authorList>
            <person name="McCartney M.A."/>
            <person name="Auch B."/>
            <person name="Kono T."/>
            <person name="Mallez S."/>
            <person name="Becker A."/>
            <person name="Gohl D.M."/>
            <person name="Silverstein K.A.T."/>
            <person name="Koren S."/>
            <person name="Bechman K.B."/>
            <person name="Herman A."/>
            <person name="Abrahante J.E."/>
            <person name="Garbe J."/>
        </authorList>
    </citation>
    <scope>NUCLEOTIDE SEQUENCE</scope>
    <source>
        <strain evidence="1">Duluth1</strain>
        <tissue evidence="1">Whole animal</tissue>
    </source>
</reference>
<comment type="caution">
    <text evidence="1">The sequence shown here is derived from an EMBL/GenBank/DDBJ whole genome shotgun (WGS) entry which is preliminary data.</text>
</comment>
<reference evidence="1" key="1">
    <citation type="journal article" date="2019" name="bioRxiv">
        <title>The Genome of the Zebra Mussel, Dreissena polymorpha: A Resource for Invasive Species Research.</title>
        <authorList>
            <person name="McCartney M.A."/>
            <person name="Auch B."/>
            <person name="Kono T."/>
            <person name="Mallez S."/>
            <person name="Zhang Y."/>
            <person name="Obille A."/>
            <person name="Becker A."/>
            <person name="Abrahante J.E."/>
            <person name="Garbe J."/>
            <person name="Badalamenti J.P."/>
            <person name="Herman A."/>
            <person name="Mangelson H."/>
            <person name="Liachko I."/>
            <person name="Sullivan S."/>
            <person name="Sone E.D."/>
            <person name="Koren S."/>
            <person name="Silverstein K.A.T."/>
            <person name="Beckman K.B."/>
            <person name="Gohl D.M."/>
        </authorList>
    </citation>
    <scope>NUCLEOTIDE SEQUENCE</scope>
    <source>
        <strain evidence="1">Duluth1</strain>
        <tissue evidence="1">Whole animal</tissue>
    </source>
</reference>
<keyword evidence="2" id="KW-1185">Reference proteome</keyword>
<evidence type="ECO:0000313" key="1">
    <source>
        <dbReference type="EMBL" id="KAH3840913.1"/>
    </source>
</evidence>
<dbReference type="AlphaFoldDB" id="A0A9D4QRY1"/>
<sequence length="212" mass="23501">MIPPPPARIVAIFFTSRVLTRKMPCPLGHVFPPAGTIFKLIQDIIGTNRLTKKNALPLGSHVFKANVTIFKIIQHIIETNLLTKFHDDWTITDLFTIPIASQKHTPPPGGHVFKATKTIFILIQNIIRTNLLTKFHEDRKINVASRVLTSETPAAGAYKTAQNSTIKNNINTYKNKAGVTALERSMQSIGGLNRKNALPHGGHVLQQTSIIF</sequence>
<accession>A0A9D4QRY1</accession>
<organism evidence="1 2">
    <name type="scientific">Dreissena polymorpha</name>
    <name type="common">Zebra mussel</name>
    <name type="synonym">Mytilus polymorpha</name>
    <dbReference type="NCBI Taxonomy" id="45954"/>
    <lineage>
        <taxon>Eukaryota</taxon>
        <taxon>Metazoa</taxon>
        <taxon>Spiralia</taxon>
        <taxon>Lophotrochozoa</taxon>
        <taxon>Mollusca</taxon>
        <taxon>Bivalvia</taxon>
        <taxon>Autobranchia</taxon>
        <taxon>Heteroconchia</taxon>
        <taxon>Euheterodonta</taxon>
        <taxon>Imparidentia</taxon>
        <taxon>Neoheterodontei</taxon>
        <taxon>Myida</taxon>
        <taxon>Dreissenoidea</taxon>
        <taxon>Dreissenidae</taxon>
        <taxon>Dreissena</taxon>
    </lineage>
</organism>